<reference evidence="2 3" key="1">
    <citation type="submission" date="2020-08" db="EMBL/GenBank/DDBJ databases">
        <title>Complete genome sequence of Entomobacter blattae G55GP.</title>
        <authorList>
            <person name="Poehlein A."/>
            <person name="Guzman J."/>
            <person name="Daniel R."/>
            <person name="Vilcinskas A."/>
        </authorList>
    </citation>
    <scope>NUCLEOTIDE SEQUENCE [LARGE SCALE GENOMIC DNA]</scope>
    <source>
        <strain evidence="2 3">G55GP</strain>
    </source>
</reference>
<keyword evidence="1" id="KW-0472">Membrane</keyword>
<evidence type="ECO:0000256" key="1">
    <source>
        <dbReference type="SAM" id="Phobius"/>
    </source>
</evidence>
<dbReference type="RefSeq" id="WP_203413966.1">
    <property type="nucleotide sequence ID" value="NZ_CP060244.1"/>
</dbReference>
<gene>
    <name evidence="2" type="ORF">JGUZn3_02370</name>
</gene>
<accession>A0A7H1NNY5</accession>
<dbReference type="Proteomes" id="UP000516349">
    <property type="component" value="Chromosome"/>
</dbReference>
<keyword evidence="1" id="KW-1133">Transmembrane helix</keyword>
<dbReference type="EMBL" id="CP060244">
    <property type="protein sequence ID" value="QNT77495.1"/>
    <property type="molecule type" value="Genomic_DNA"/>
</dbReference>
<dbReference type="KEGG" id="ebla:JGUZn3_02370"/>
<organism evidence="2 3">
    <name type="scientific">Entomobacter blattae</name>
    <dbReference type="NCBI Taxonomy" id="2762277"/>
    <lineage>
        <taxon>Bacteria</taxon>
        <taxon>Pseudomonadati</taxon>
        <taxon>Pseudomonadota</taxon>
        <taxon>Alphaproteobacteria</taxon>
        <taxon>Acetobacterales</taxon>
        <taxon>Acetobacteraceae</taxon>
        <taxon>Entomobacter</taxon>
    </lineage>
</organism>
<keyword evidence="1" id="KW-0812">Transmembrane</keyword>
<evidence type="ECO:0000313" key="3">
    <source>
        <dbReference type="Proteomes" id="UP000516349"/>
    </source>
</evidence>
<dbReference type="AlphaFoldDB" id="A0A7H1NNY5"/>
<feature type="transmembrane region" description="Helical" evidence="1">
    <location>
        <begin position="39"/>
        <end position="61"/>
    </location>
</feature>
<protein>
    <submittedName>
        <fullName evidence="2">Uncharacterized protein</fullName>
    </submittedName>
</protein>
<sequence>MPSSTSNSDSPTALPAAFNVGPPPEERFIRNKTNPWKSFVRIFLLWAASLLALLYGFIILIDPWGMLPYAPNFQRIPISSNARYSLPMLATTPAFDTAFFGTSTSRLLEPLQFNSLFSTHAVNLSMNSATPWETYKMFNLFLYHHPQPKAIVIGLDASWCMATKPGEGKISRPFPAWMYSSQRWKGYFSMANMYSLQEAFNQFLWLIGAKKQEYGLDGYTRFVPPESHYNPKRVDQLFAEWAPVDNRLTSGEKIDTPSVNYYFPKILATLPPTTLVIVWFPPFSAEFMGRKGSWVNEKWQSCKNKAVSELLKRPHTLVVDFAYPNPWTQTRKSFWDPIHYRVPIARDIVHVFHTARQSNTSFQPSTLSLPGRVLLNVP</sequence>
<keyword evidence="3" id="KW-1185">Reference proteome</keyword>
<proteinExistence type="predicted"/>
<evidence type="ECO:0000313" key="2">
    <source>
        <dbReference type="EMBL" id="QNT77495.1"/>
    </source>
</evidence>
<name>A0A7H1NNY5_9PROT</name>